<dbReference type="InterPro" id="IPR036237">
    <property type="entry name" value="Xyl_isomerase-like_sf"/>
</dbReference>
<protein>
    <submittedName>
        <fullName evidence="1">DUF692 family multinuclear iron-containing protein</fullName>
    </submittedName>
</protein>
<keyword evidence="2" id="KW-1185">Reference proteome</keyword>
<name>A0ABV8JWS1_9BACL</name>
<organism evidence="1 2">
    <name type="scientific">Paenibacillus xanthanilyticus</name>
    <dbReference type="NCBI Taxonomy" id="1783531"/>
    <lineage>
        <taxon>Bacteria</taxon>
        <taxon>Bacillati</taxon>
        <taxon>Bacillota</taxon>
        <taxon>Bacilli</taxon>
        <taxon>Bacillales</taxon>
        <taxon>Paenibacillaceae</taxon>
        <taxon>Paenibacillus</taxon>
    </lineage>
</organism>
<dbReference type="PANTHER" id="PTHR42194">
    <property type="entry name" value="UPF0276 PROTEIN HI_1600"/>
    <property type="match status" value="1"/>
</dbReference>
<dbReference type="Gene3D" id="3.20.20.150">
    <property type="entry name" value="Divalent-metal-dependent TIM barrel enzymes"/>
    <property type="match status" value="1"/>
</dbReference>
<dbReference type="SUPFAM" id="SSF51658">
    <property type="entry name" value="Xylose isomerase-like"/>
    <property type="match status" value="1"/>
</dbReference>
<dbReference type="EMBL" id="JBHSAM010000017">
    <property type="protein sequence ID" value="MFC4099358.1"/>
    <property type="molecule type" value="Genomic_DNA"/>
</dbReference>
<dbReference type="PANTHER" id="PTHR42194:SF1">
    <property type="entry name" value="UPF0276 PROTEIN HI_1600"/>
    <property type="match status" value="1"/>
</dbReference>
<gene>
    <name evidence="1" type="ORF">ACFOZ8_06765</name>
</gene>
<dbReference type="InterPro" id="IPR007801">
    <property type="entry name" value="MbnB/TglH/ChrH"/>
</dbReference>
<proteinExistence type="predicted"/>
<evidence type="ECO:0000313" key="1">
    <source>
        <dbReference type="EMBL" id="MFC4099358.1"/>
    </source>
</evidence>
<dbReference type="NCBIfam" id="NF003818">
    <property type="entry name" value="PRK05409.1"/>
    <property type="match status" value="1"/>
</dbReference>
<accession>A0ABV8JWS1</accession>
<dbReference type="Pfam" id="PF05114">
    <property type="entry name" value="MbnB_TglH_ChrH"/>
    <property type="match status" value="1"/>
</dbReference>
<evidence type="ECO:0000313" key="2">
    <source>
        <dbReference type="Proteomes" id="UP001595715"/>
    </source>
</evidence>
<dbReference type="Proteomes" id="UP001595715">
    <property type="component" value="Unassembled WGS sequence"/>
</dbReference>
<sequence>MMVKGVGVGFRLDFVGQEELVRQHVDFLEYSQKRALEAVKRELGPFIGQIPIVVHSLNLSLGSIEAPADYRVEALKQTADLVDAPWVSEHLSYSRSGDMEIDNFIALPYTDEAIDVVVGHIVALKQTLGRPILLENVTHSFVWPGSVYTEGEFIRRVLEKADCGLLLDVTNLFLNAETIGYDPLSFLHAIPRDRVLQLHVAGHTEQNGELYDSHVGGIDPKVLALTEWVMNNTTCEAITIERDTDMESFEDVLQDLNLCRAIYNKYRNASAPAV</sequence>
<comment type="caution">
    <text evidence="1">The sequence shown here is derived from an EMBL/GenBank/DDBJ whole genome shotgun (WGS) entry which is preliminary data.</text>
</comment>
<dbReference type="RefSeq" id="WP_377718049.1">
    <property type="nucleotide sequence ID" value="NZ_JBHSAM010000017.1"/>
</dbReference>
<reference evidence="2" key="1">
    <citation type="journal article" date="2019" name="Int. J. Syst. Evol. Microbiol.">
        <title>The Global Catalogue of Microorganisms (GCM) 10K type strain sequencing project: providing services to taxonomists for standard genome sequencing and annotation.</title>
        <authorList>
            <consortium name="The Broad Institute Genomics Platform"/>
            <consortium name="The Broad Institute Genome Sequencing Center for Infectious Disease"/>
            <person name="Wu L."/>
            <person name="Ma J."/>
        </authorList>
    </citation>
    <scope>NUCLEOTIDE SEQUENCE [LARGE SCALE GENOMIC DNA]</scope>
    <source>
        <strain evidence="2">IBRC-M 10987</strain>
    </source>
</reference>